<dbReference type="Proteomes" id="UP001301140">
    <property type="component" value="Unassembled WGS sequence"/>
</dbReference>
<evidence type="ECO:0000256" key="1">
    <source>
        <dbReference type="ARBA" id="ARBA00009437"/>
    </source>
</evidence>
<name>A0AAP3UZB7_9PROT</name>
<dbReference type="EMBL" id="JARGEQ010000056">
    <property type="protein sequence ID" value="MDF1586011.1"/>
    <property type="molecule type" value="Genomic_DNA"/>
</dbReference>
<accession>A0AAP3UZB7</accession>
<dbReference type="Pfam" id="PF00126">
    <property type="entry name" value="HTH_1"/>
    <property type="match status" value="1"/>
</dbReference>
<dbReference type="SUPFAM" id="SSF46785">
    <property type="entry name" value="Winged helix' DNA-binding domain"/>
    <property type="match status" value="1"/>
</dbReference>
<dbReference type="PRINTS" id="PR00039">
    <property type="entry name" value="HTHLYSR"/>
</dbReference>
<gene>
    <name evidence="6" type="primary">gcvA</name>
    <name evidence="6" type="ORF">PZ740_06395</name>
</gene>
<dbReference type="PANTHER" id="PTHR30537:SF26">
    <property type="entry name" value="GLYCINE CLEAVAGE SYSTEM TRANSCRIPTIONAL ACTIVATOR"/>
    <property type="match status" value="1"/>
</dbReference>
<evidence type="ECO:0000256" key="4">
    <source>
        <dbReference type="ARBA" id="ARBA00023163"/>
    </source>
</evidence>
<dbReference type="FunFam" id="3.40.190.10:FF:000017">
    <property type="entry name" value="Glycine cleavage system transcriptional activator"/>
    <property type="match status" value="1"/>
</dbReference>
<dbReference type="Gene3D" id="1.10.10.10">
    <property type="entry name" value="Winged helix-like DNA-binding domain superfamily/Winged helix DNA-binding domain"/>
    <property type="match status" value="1"/>
</dbReference>
<evidence type="ECO:0000256" key="2">
    <source>
        <dbReference type="ARBA" id="ARBA00023015"/>
    </source>
</evidence>
<reference evidence="6 7" key="1">
    <citation type="submission" date="2023-03" db="EMBL/GenBank/DDBJ databases">
        <title>YIM 152171 draft genome.</title>
        <authorList>
            <person name="Yang Z."/>
        </authorList>
    </citation>
    <scope>NUCLEOTIDE SEQUENCE [LARGE SCALE GENOMIC DNA]</scope>
    <source>
        <strain evidence="6 7">YIM 152171</strain>
    </source>
</reference>
<keyword evidence="4" id="KW-0804">Transcription</keyword>
<feature type="domain" description="HTH lysR-type" evidence="5">
    <location>
        <begin position="6"/>
        <end position="63"/>
    </location>
</feature>
<dbReference type="GO" id="GO:0003700">
    <property type="term" value="F:DNA-binding transcription factor activity"/>
    <property type="evidence" value="ECO:0007669"/>
    <property type="project" value="InterPro"/>
</dbReference>
<keyword evidence="7" id="KW-1185">Reference proteome</keyword>
<dbReference type="FunFam" id="1.10.10.10:FF:000001">
    <property type="entry name" value="LysR family transcriptional regulator"/>
    <property type="match status" value="1"/>
</dbReference>
<protein>
    <submittedName>
        <fullName evidence="6">Transcriptional regulator GcvA</fullName>
    </submittedName>
</protein>
<dbReference type="PROSITE" id="PS50931">
    <property type="entry name" value="HTH_LYSR"/>
    <property type="match status" value="1"/>
</dbReference>
<dbReference type="InterPro" id="IPR000847">
    <property type="entry name" value="LysR_HTH_N"/>
</dbReference>
<comment type="similarity">
    <text evidence="1">Belongs to the LysR transcriptional regulatory family.</text>
</comment>
<dbReference type="Gene3D" id="3.40.190.10">
    <property type="entry name" value="Periplasmic binding protein-like II"/>
    <property type="match status" value="2"/>
</dbReference>
<dbReference type="NCBIfam" id="NF008352">
    <property type="entry name" value="PRK11139.1"/>
    <property type="match status" value="1"/>
</dbReference>
<proteinExistence type="inferred from homology"/>
<keyword evidence="2" id="KW-0805">Transcription regulation</keyword>
<dbReference type="CDD" id="cd08432">
    <property type="entry name" value="PBP2_GcdR_TrpI_HvrB_AmpR_like"/>
    <property type="match status" value="1"/>
</dbReference>
<organism evidence="6 7">
    <name type="scientific">Marinimicrococcus flavescens</name>
    <dbReference type="NCBI Taxonomy" id="3031815"/>
    <lineage>
        <taxon>Bacteria</taxon>
        <taxon>Pseudomonadati</taxon>
        <taxon>Pseudomonadota</taxon>
        <taxon>Alphaproteobacteria</taxon>
        <taxon>Geminicoccales</taxon>
        <taxon>Geminicoccaceae</taxon>
        <taxon>Marinimicrococcus</taxon>
    </lineage>
</organism>
<evidence type="ECO:0000256" key="3">
    <source>
        <dbReference type="ARBA" id="ARBA00023125"/>
    </source>
</evidence>
<dbReference type="RefSeq" id="WP_327788431.1">
    <property type="nucleotide sequence ID" value="NZ_JARGEQ010000056.1"/>
</dbReference>
<dbReference type="InterPro" id="IPR058163">
    <property type="entry name" value="LysR-type_TF_proteobact-type"/>
</dbReference>
<dbReference type="SUPFAM" id="SSF53850">
    <property type="entry name" value="Periplasmic binding protein-like II"/>
    <property type="match status" value="1"/>
</dbReference>
<dbReference type="GO" id="GO:0043565">
    <property type="term" value="F:sequence-specific DNA binding"/>
    <property type="evidence" value="ECO:0007669"/>
    <property type="project" value="TreeGrafter"/>
</dbReference>
<evidence type="ECO:0000313" key="7">
    <source>
        <dbReference type="Proteomes" id="UP001301140"/>
    </source>
</evidence>
<dbReference type="InterPro" id="IPR036388">
    <property type="entry name" value="WH-like_DNA-bd_sf"/>
</dbReference>
<dbReference type="PANTHER" id="PTHR30537">
    <property type="entry name" value="HTH-TYPE TRANSCRIPTIONAL REGULATOR"/>
    <property type="match status" value="1"/>
</dbReference>
<evidence type="ECO:0000259" key="5">
    <source>
        <dbReference type="PROSITE" id="PS50931"/>
    </source>
</evidence>
<sequence>MIRPLPTMAALRAFRAAAREASFTRAAVGLGQTQGAISHQIRELEARLGVLLFERGPRGLALTGEGRSYLAFVEEALDRLEAGEAAVSRRQRPSVLNVSISPNFATKWLVPRLGAFLEAQPEIDLRISASTRHVDFRVSDIDLAVRHGDGNWPELAVRRLCEEEVFPVASPALLKAGIALKEPADLARFPLLHDRDRRFWHDWLETFGAAAENAAHGPVFSQTSLAIDAAVSSQGIALARSALAALDLIAGRLLRPLPHARPAAFAYWIVCPPRTARLPRIRLFRDWLLAQAAQDAARLGGP</sequence>
<comment type="caution">
    <text evidence="6">The sequence shown here is derived from an EMBL/GenBank/DDBJ whole genome shotgun (WGS) entry which is preliminary data.</text>
</comment>
<dbReference type="Pfam" id="PF03466">
    <property type="entry name" value="LysR_substrate"/>
    <property type="match status" value="1"/>
</dbReference>
<evidence type="ECO:0000313" key="6">
    <source>
        <dbReference type="EMBL" id="MDF1586011.1"/>
    </source>
</evidence>
<keyword evidence="3" id="KW-0238">DNA-binding</keyword>
<dbReference type="InterPro" id="IPR036390">
    <property type="entry name" value="WH_DNA-bd_sf"/>
</dbReference>
<dbReference type="GO" id="GO:0006351">
    <property type="term" value="P:DNA-templated transcription"/>
    <property type="evidence" value="ECO:0007669"/>
    <property type="project" value="TreeGrafter"/>
</dbReference>
<dbReference type="InterPro" id="IPR005119">
    <property type="entry name" value="LysR_subst-bd"/>
</dbReference>
<dbReference type="AlphaFoldDB" id="A0AAP3UZB7"/>